<dbReference type="Gene3D" id="3.40.640.10">
    <property type="entry name" value="Type I PLP-dependent aspartate aminotransferase-like (Major domain)"/>
    <property type="match status" value="1"/>
</dbReference>
<dbReference type="GO" id="GO:0030170">
    <property type="term" value="F:pyridoxal phosphate binding"/>
    <property type="evidence" value="ECO:0007669"/>
    <property type="project" value="InterPro"/>
</dbReference>
<dbReference type="InterPro" id="IPR015424">
    <property type="entry name" value="PyrdxlP-dep_Trfase"/>
</dbReference>
<proteinExistence type="predicted"/>
<feature type="domain" description="Aminotransferase class I/classII large" evidence="5">
    <location>
        <begin position="37"/>
        <end position="412"/>
    </location>
</feature>
<dbReference type="GO" id="GO:1901605">
    <property type="term" value="P:alpha-amino acid metabolic process"/>
    <property type="evidence" value="ECO:0007669"/>
    <property type="project" value="TreeGrafter"/>
</dbReference>
<evidence type="ECO:0000256" key="3">
    <source>
        <dbReference type="ARBA" id="ARBA00022679"/>
    </source>
</evidence>
<evidence type="ECO:0000256" key="4">
    <source>
        <dbReference type="ARBA" id="ARBA00022898"/>
    </source>
</evidence>
<accession>A0A0B6AS49</accession>
<comment type="cofactor">
    <cofactor evidence="1">
        <name>pyridoxal 5'-phosphate</name>
        <dbReference type="ChEBI" id="CHEBI:597326"/>
    </cofactor>
</comment>
<dbReference type="GO" id="GO:0005829">
    <property type="term" value="C:cytosol"/>
    <property type="evidence" value="ECO:0007669"/>
    <property type="project" value="TreeGrafter"/>
</dbReference>
<organism evidence="6 7">
    <name type="scientific">Priestia megaterium (strain ATCC 14581 / DSM 32 / CCUG 1817 / JCM 2506 / NBRC 15308 / NCIMB 9376 / NCTC 10342 / NRRL B-14308 / VKM B-512 / Ford 19)</name>
    <name type="common">Bacillus megaterium</name>
    <dbReference type="NCBI Taxonomy" id="1348623"/>
    <lineage>
        <taxon>Bacteria</taxon>
        <taxon>Bacillati</taxon>
        <taxon>Bacillota</taxon>
        <taxon>Bacilli</taxon>
        <taxon>Bacillales</taxon>
        <taxon>Bacillaceae</taxon>
        <taxon>Priestia</taxon>
    </lineage>
</organism>
<dbReference type="SUPFAM" id="SSF53383">
    <property type="entry name" value="PLP-dependent transferases"/>
    <property type="match status" value="1"/>
</dbReference>
<dbReference type="PANTHER" id="PTHR42790">
    <property type="entry name" value="AMINOTRANSFERASE"/>
    <property type="match status" value="1"/>
</dbReference>
<dbReference type="Proteomes" id="UP000031829">
    <property type="component" value="Chromosome"/>
</dbReference>
<dbReference type="InterPro" id="IPR015421">
    <property type="entry name" value="PyrdxlP-dep_Trfase_major"/>
</dbReference>
<dbReference type="HOGENOM" id="CLU_053657_0_0_9"/>
<dbReference type="InterPro" id="IPR004839">
    <property type="entry name" value="Aminotransferase_I/II_large"/>
</dbReference>
<name>A0A0B6AS49_PRIM2</name>
<dbReference type="KEGG" id="bmeg:BG04_4764"/>
<dbReference type="EMBL" id="CP009920">
    <property type="protein sequence ID" value="AJI23493.1"/>
    <property type="molecule type" value="Genomic_DNA"/>
</dbReference>
<dbReference type="Pfam" id="PF00155">
    <property type="entry name" value="Aminotran_1_2"/>
    <property type="match status" value="1"/>
</dbReference>
<dbReference type="NCBIfam" id="NF006967">
    <property type="entry name" value="PRK09440.1-5"/>
    <property type="match status" value="1"/>
</dbReference>
<sequence length="433" mass="48601">MTALHLSKIGNKMTNKVGVRAIMHDIQEVLNSDLNQYVNLSAGNPAILPQVYEMWEEALRDIVNDKQLKNLISQYGSSYGTHELIDCIREYFFTNYRIKLDREQVLITSGSQNLFFLALNSFCGTSKEGRVKKALIPMLPDYAGYSGVALEEGVIEGIPPILSKLDHHTFRYEFNKQAFKDKIAQDPDIGAVVLSRPNNPSGNILSEEAVQLISQVCKNYHIPLLIDSAYAPPFPAINFIKMDPIIHDNIIHCMSLSKAGLPGERIGIAIGKSDFIKVMEAFQSNMLIHSSRLGQRMVVNTLKSGKLPEVSANYIRTHYKQKHDYLKNLLTTCMPDDIPWYLHKAEGSLFGWLWLEGLPFSDSDLYNKLKAENLIVVPGGSFFHGSQSSSHNRECIRISLTATDEELKKGIHILSSVVKKIYSSNTILETGKI</sequence>
<evidence type="ECO:0000256" key="1">
    <source>
        <dbReference type="ARBA" id="ARBA00001933"/>
    </source>
</evidence>
<keyword evidence="3" id="KW-0808">Transferase</keyword>
<reference evidence="6 7" key="1">
    <citation type="journal article" date="2015" name="Genome Announc.">
        <title>Complete genome sequences for 35 biothreat assay-relevant bacillus species.</title>
        <authorList>
            <person name="Johnson S.L."/>
            <person name="Daligault H.E."/>
            <person name="Davenport K.W."/>
            <person name="Jaissle J."/>
            <person name="Frey K.G."/>
            <person name="Ladner J.T."/>
            <person name="Broomall S.M."/>
            <person name="Bishop-Lilly K.A."/>
            <person name="Bruce D.C."/>
            <person name="Gibbons H.S."/>
            <person name="Coyne S.R."/>
            <person name="Lo C.C."/>
            <person name="Meincke L."/>
            <person name="Munk A.C."/>
            <person name="Koroleva G.I."/>
            <person name="Rosenzweig C.N."/>
            <person name="Palacios G.F."/>
            <person name="Redden C.L."/>
            <person name="Minogue T.D."/>
            <person name="Chain P.S."/>
        </authorList>
    </citation>
    <scope>NUCLEOTIDE SEQUENCE [LARGE SCALE GENOMIC DNA]</scope>
    <source>
        <strain evidence="7">ATCC 14581 / DSM 32 / JCM 2506 / NBRC 15308 / NCIMB 9376 / NCTC 10342 / NRRL B-14308 / VKM B-512</strain>
    </source>
</reference>
<dbReference type="GeneID" id="93642755"/>
<keyword evidence="2" id="KW-0032">Aminotransferase</keyword>
<evidence type="ECO:0000313" key="7">
    <source>
        <dbReference type="Proteomes" id="UP000031829"/>
    </source>
</evidence>
<dbReference type="PANTHER" id="PTHR42790:SF4">
    <property type="entry name" value="VALINE--PYRUVATE AMINOTRANSFERASE"/>
    <property type="match status" value="1"/>
</dbReference>
<dbReference type="CDD" id="cd00609">
    <property type="entry name" value="AAT_like"/>
    <property type="match status" value="1"/>
</dbReference>
<evidence type="ECO:0000256" key="2">
    <source>
        <dbReference type="ARBA" id="ARBA00022576"/>
    </source>
</evidence>
<dbReference type="AlphaFoldDB" id="A0A0B6AS49"/>
<gene>
    <name evidence="6" type="ORF">BG04_4764</name>
</gene>
<dbReference type="GO" id="GO:0009042">
    <property type="term" value="F:valine-pyruvate transaminase activity"/>
    <property type="evidence" value="ECO:0007669"/>
    <property type="project" value="TreeGrafter"/>
</dbReference>
<protein>
    <submittedName>
        <fullName evidence="6">Allinase family protein</fullName>
    </submittedName>
</protein>
<dbReference type="InterPro" id="IPR050859">
    <property type="entry name" value="Class-I_PLP-dep_aminotransf"/>
</dbReference>
<keyword evidence="4" id="KW-0663">Pyridoxal phosphate</keyword>
<evidence type="ECO:0000313" key="6">
    <source>
        <dbReference type="EMBL" id="AJI23493.1"/>
    </source>
</evidence>
<evidence type="ECO:0000259" key="5">
    <source>
        <dbReference type="Pfam" id="PF00155"/>
    </source>
</evidence>
<dbReference type="RefSeq" id="WP_034652015.1">
    <property type="nucleotide sequence ID" value="NZ_BCVB01000004.1"/>
</dbReference>